<evidence type="ECO:0000313" key="3">
    <source>
        <dbReference type="EMBL" id="KAA5825446.1"/>
    </source>
</evidence>
<evidence type="ECO:0000256" key="1">
    <source>
        <dbReference type="SAM" id="MobiDB-lite"/>
    </source>
</evidence>
<dbReference type="Proteomes" id="UP000323946">
    <property type="component" value="Unassembled WGS sequence"/>
</dbReference>
<comment type="caution">
    <text evidence="3">The sequence shown here is derived from an EMBL/GenBank/DDBJ whole genome shotgun (WGS) entry which is preliminary data.</text>
</comment>
<evidence type="ECO:0000313" key="4">
    <source>
        <dbReference type="Proteomes" id="UP000323946"/>
    </source>
</evidence>
<protein>
    <recommendedName>
        <fullName evidence="5">SAF domain-containing protein</fullName>
    </recommendedName>
</protein>
<dbReference type="EMBL" id="VWPH01000021">
    <property type="protein sequence ID" value="KAA5825446.1"/>
    <property type="molecule type" value="Genomic_DNA"/>
</dbReference>
<dbReference type="OrthoDB" id="4168643at2"/>
<dbReference type="RefSeq" id="WP_150070762.1">
    <property type="nucleotide sequence ID" value="NZ_VWPH01000021.1"/>
</dbReference>
<feature type="region of interest" description="Disordered" evidence="1">
    <location>
        <begin position="1"/>
        <end position="27"/>
    </location>
</feature>
<keyword evidence="2" id="KW-0472">Membrane</keyword>
<sequence>MSRTGIFAVTTPDSATSKNRTREGRGPRVPRQRRWWLLSLSFGLILASVLGVFWIALSAWEREPMLQLSRDVPWGRRIADTDVTTVDLPPEAREFAVPDALRGRVVGQLAAANLRAGQLVALSDVTTQLVPGRGQRVIGVRVLPGRYPARGLVPNDPVEVVGLSSSGVAETVPGEAVFQARVVQSSPPDAEGAVVVDLLIDSAAAEQAHAAAAGGALVTLLGPAR</sequence>
<keyword evidence="2" id="KW-1133">Transmembrane helix</keyword>
<evidence type="ECO:0008006" key="5">
    <source>
        <dbReference type="Google" id="ProtNLM"/>
    </source>
</evidence>
<keyword evidence="4" id="KW-1185">Reference proteome</keyword>
<accession>A0A5M7B7A1</accession>
<organism evidence="3 4">
    <name type="scientific">Saccharopolyspora hirsuta</name>
    <dbReference type="NCBI Taxonomy" id="1837"/>
    <lineage>
        <taxon>Bacteria</taxon>
        <taxon>Bacillati</taxon>
        <taxon>Actinomycetota</taxon>
        <taxon>Actinomycetes</taxon>
        <taxon>Pseudonocardiales</taxon>
        <taxon>Pseudonocardiaceae</taxon>
        <taxon>Saccharopolyspora</taxon>
    </lineage>
</organism>
<proteinExistence type="predicted"/>
<evidence type="ECO:0000256" key="2">
    <source>
        <dbReference type="SAM" id="Phobius"/>
    </source>
</evidence>
<name>A0A5M7B7A1_SACHI</name>
<feature type="transmembrane region" description="Helical" evidence="2">
    <location>
        <begin position="35"/>
        <end position="60"/>
    </location>
</feature>
<keyword evidence="2" id="KW-0812">Transmembrane</keyword>
<dbReference type="AlphaFoldDB" id="A0A5M7B7A1"/>
<dbReference type="CDD" id="cd11614">
    <property type="entry name" value="SAF_CpaB_FlgA_like"/>
    <property type="match status" value="1"/>
</dbReference>
<gene>
    <name evidence="3" type="ORF">F1721_32945</name>
</gene>
<reference evidence="3 4" key="1">
    <citation type="submission" date="2019-09" db="EMBL/GenBank/DDBJ databases">
        <title>Draft genome sequence of the thermophilic Saccharopolyspora hirsuta VKM Ac-666T.</title>
        <authorList>
            <person name="Lobastova T.G."/>
            <person name="Fokina V."/>
            <person name="Bragin E.Y."/>
            <person name="Shtratnikova V.Y."/>
            <person name="Starodumova I.P."/>
            <person name="Tarlachkov S.V."/>
            <person name="Donova M.V."/>
        </authorList>
    </citation>
    <scope>NUCLEOTIDE SEQUENCE [LARGE SCALE GENOMIC DNA]</scope>
    <source>
        <strain evidence="3 4">VKM Ac-666</strain>
    </source>
</reference>